<dbReference type="GeneID" id="61307510"/>
<dbReference type="SUPFAM" id="SSF88659">
    <property type="entry name" value="Sigma3 and sigma4 domains of RNA polymerase sigma factors"/>
    <property type="match status" value="1"/>
</dbReference>
<feature type="domain" description="RNA polymerase sigma-70 region 2" evidence="5">
    <location>
        <begin position="15"/>
        <end position="82"/>
    </location>
</feature>
<dbReference type="InterPro" id="IPR013325">
    <property type="entry name" value="RNA_pol_sigma_r2"/>
</dbReference>
<dbReference type="GO" id="GO:0006352">
    <property type="term" value="P:DNA-templated transcription initiation"/>
    <property type="evidence" value="ECO:0007669"/>
    <property type="project" value="InterPro"/>
</dbReference>
<dbReference type="RefSeq" id="WP_065059889.1">
    <property type="nucleotide sequence ID" value="NZ_CADFGN010000004.1"/>
</dbReference>
<evidence type="ECO:0000259" key="6">
    <source>
        <dbReference type="Pfam" id="PF08281"/>
    </source>
</evidence>
<dbReference type="CDD" id="cd06171">
    <property type="entry name" value="Sigma70_r4"/>
    <property type="match status" value="1"/>
</dbReference>
<dbReference type="NCBIfam" id="NF009180">
    <property type="entry name" value="PRK12528.1"/>
    <property type="match status" value="1"/>
</dbReference>
<dbReference type="InterPro" id="IPR013324">
    <property type="entry name" value="RNA_pol_sigma_r3/r4-like"/>
</dbReference>
<dbReference type="FunFam" id="1.10.1740.10:FF:000009">
    <property type="entry name" value="RNA polymerase sigma factor"/>
    <property type="match status" value="1"/>
</dbReference>
<reference evidence="7 10" key="2">
    <citation type="submission" date="2018-05" db="EMBL/GenBank/DDBJ databases">
        <title>Genomic Encyclopedia of Type Strains, Phase IV (KMG-V): Genome sequencing to study the core and pangenomes of soil and plant-associated prokaryotes.</title>
        <authorList>
            <person name="Whitman W."/>
        </authorList>
    </citation>
    <scope>NUCLEOTIDE SEQUENCE [LARGE SCALE GENOMIC DNA]</scope>
    <source>
        <strain evidence="7 10">SIr-6563</strain>
    </source>
</reference>
<dbReference type="EMBL" id="FNZM01000031">
    <property type="protein sequence ID" value="SEK14783.1"/>
    <property type="molecule type" value="Genomic_DNA"/>
</dbReference>
<dbReference type="Pfam" id="PF08281">
    <property type="entry name" value="Sigma70_r4_2"/>
    <property type="match status" value="1"/>
</dbReference>
<accession>A0A1A5XEW4</accession>
<reference evidence="8 9" key="1">
    <citation type="submission" date="2016-10" db="EMBL/GenBank/DDBJ databases">
        <authorList>
            <person name="Varghese N."/>
            <person name="Submissions S."/>
        </authorList>
    </citation>
    <scope>NUCLEOTIDE SEQUENCE [LARGE SCALE GENOMIC DNA]</scope>
    <source>
        <strain evidence="8 9">LMG 22274</strain>
    </source>
</reference>
<gene>
    <name evidence="7" type="ORF">C7400_13825</name>
    <name evidence="8" type="ORF">SAMN05216550_13125</name>
</gene>
<dbReference type="Gene3D" id="1.10.1740.10">
    <property type="match status" value="1"/>
</dbReference>
<protein>
    <submittedName>
        <fullName evidence="7">RNA polymerase sigma-70 factor (ECF subfamily)</fullName>
    </submittedName>
    <submittedName>
        <fullName evidence="8">RNA polymerase sigma-70 factor, ECF subfamily</fullName>
    </submittedName>
</protein>
<dbReference type="GO" id="GO:0016987">
    <property type="term" value="F:sigma factor activity"/>
    <property type="evidence" value="ECO:0007669"/>
    <property type="project" value="UniProtKB-KW"/>
</dbReference>
<keyword evidence="2" id="KW-0805">Transcription regulation</keyword>
<dbReference type="SUPFAM" id="SSF88946">
    <property type="entry name" value="Sigma2 domain of RNA polymerase sigma factors"/>
    <property type="match status" value="1"/>
</dbReference>
<name>A0A1A5XEW4_9BURK</name>
<evidence type="ECO:0000313" key="7">
    <source>
        <dbReference type="EMBL" id="PXX05920.1"/>
    </source>
</evidence>
<dbReference type="FunFam" id="1.10.10.10:FF:000427">
    <property type="entry name" value="RNA polymerase sigma factor"/>
    <property type="match status" value="1"/>
</dbReference>
<sequence>MSAVQLDVQREVHALYRDHHGWLHGWLRRKLGNAFEAADLAQDTFLRILGAHERLGALELREPRAYLTTVARRVLLNHYRRLSLEQAFLDALACLPEPQAPSPEDRYLILETLHEVDAMLDGLAPRARTAFLLAQLEGLTYAEIAEKLDVNVRTVKRYMASAFEACLLMTL</sequence>
<evidence type="ECO:0000256" key="1">
    <source>
        <dbReference type="ARBA" id="ARBA00010641"/>
    </source>
</evidence>
<dbReference type="InterPro" id="IPR007627">
    <property type="entry name" value="RNA_pol_sigma70_r2"/>
</dbReference>
<evidence type="ECO:0000256" key="3">
    <source>
        <dbReference type="ARBA" id="ARBA00023082"/>
    </source>
</evidence>
<evidence type="ECO:0000256" key="2">
    <source>
        <dbReference type="ARBA" id="ARBA00023015"/>
    </source>
</evidence>
<dbReference type="InterPro" id="IPR039425">
    <property type="entry name" value="RNA_pol_sigma-70-like"/>
</dbReference>
<dbReference type="PANTHER" id="PTHR43133:SF63">
    <property type="entry name" value="RNA POLYMERASE SIGMA FACTOR FECI-RELATED"/>
    <property type="match status" value="1"/>
</dbReference>
<dbReference type="Pfam" id="PF04542">
    <property type="entry name" value="Sigma70_r2"/>
    <property type="match status" value="1"/>
</dbReference>
<evidence type="ECO:0000313" key="10">
    <source>
        <dbReference type="Proteomes" id="UP000247515"/>
    </source>
</evidence>
<dbReference type="Proteomes" id="UP000247515">
    <property type="component" value="Unassembled WGS sequence"/>
</dbReference>
<dbReference type="AlphaFoldDB" id="A0A1A5XEW4"/>
<dbReference type="OrthoDB" id="8654550at2"/>
<comment type="caution">
    <text evidence="8">The sequence shown here is derived from an EMBL/GenBank/DDBJ whole genome shotgun (WGS) entry which is preliminary data.</text>
</comment>
<dbReference type="NCBIfam" id="TIGR02937">
    <property type="entry name" value="sigma70-ECF"/>
    <property type="match status" value="1"/>
</dbReference>
<dbReference type="Gene3D" id="1.10.10.10">
    <property type="entry name" value="Winged helix-like DNA-binding domain superfamily/Winged helix DNA-binding domain"/>
    <property type="match status" value="1"/>
</dbReference>
<keyword evidence="4" id="KW-0804">Transcription</keyword>
<keyword evidence="3" id="KW-0731">Sigma factor</keyword>
<evidence type="ECO:0000256" key="4">
    <source>
        <dbReference type="ARBA" id="ARBA00023163"/>
    </source>
</evidence>
<proteinExistence type="inferred from homology"/>
<evidence type="ECO:0000313" key="8">
    <source>
        <dbReference type="EMBL" id="SEK14783.1"/>
    </source>
</evidence>
<dbReference type="NCBIfam" id="NF007232">
    <property type="entry name" value="PRK09651.1"/>
    <property type="match status" value="1"/>
</dbReference>
<dbReference type="InterPro" id="IPR013249">
    <property type="entry name" value="RNA_pol_sigma70_r4_t2"/>
</dbReference>
<dbReference type="InterPro" id="IPR036388">
    <property type="entry name" value="WH-like_DNA-bd_sf"/>
</dbReference>
<comment type="similarity">
    <text evidence="1">Belongs to the sigma-70 factor family. ECF subfamily.</text>
</comment>
<organism evidence="8 9">
    <name type="scientific">Paraburkholderia tropica</name>
    <dbReference type="NCBI Taxonomy" id="92647"/>
    <lineage>
        <taxon>Bacteria</taxon>
        <taxon>Pseudomonadati</taxon>
        <taxon>Pseudomonadota</taxon>
        <taxon>Betaproteobacteria</taxon>
        <taxon>Burkholderiales</taxon>
        <taxon>Burkholderiaceae</taxon>
        <taxon>Paraburkholderia</taxon>
    </lineage>
</organism>
<dbReference type="Proteomes" id="UP000183529">
    <property type="component" value="Unassembled WGS sequence"/>
</dbReference>
<feature type="domain" description="RNA polymerase sigma factor 70 region 4 type 2" evidence="6">
    <location>
        <begin position="114"/>
        <end position="166"/>
    </location>
</feature>
<dbReference type="PANTHER" id="PTHR43133">
    <property type="entry name" value="RNA POLYMERASE ECF-TYPE SIGMA FACTO"/>
    <property type="match status" value="1"/>
</dbReference>
<dbReference type="GO" id="GO:0003677">
    <property type="term" value="F:DNA binding"/>
    <property type="evidence" value="ECO:0007669"/>
    <property type="project" value="InterPro"/>
</dbReference>
<evidence type="ECO:0000259" key="5">
    <source>
        <dbReference type="Pfam" id="PF04542"/>
    </source>
</evidence>
<keyword evidence="10" id="KW-1185">Reference proteome</keyword>
<dbReference type="InterPro" id="IPR014284">
    <property type="entry name" value="RNA_pol_sigma-70_dom"/>
</dbReference>
<evidence type="ECO:0000313" key="9">
    <source>
        <dbReference type="Proteomes" id="UP000183529"/>
    </source>
</evidence>
<dbReference type="EMBL" id="QJJV01000038">
    <property type="protein sequence ID" value="PXX05920.1"/>
    <property type="molecule type" value="Genomic_DNA"/>
</dbReference>